<feature type="transmembrane region" description="Helical" evidence="1">
    <location>
        <begin position="86"/>
        <end position="108"/>
    </location>
</feature>
<dbReference type="AlphaFoldDB" id="A0AAN0SRF1"/>
<gene>
    <name evidence="2" type="ORF">AK40_6069</name>
</gene>
<name>A0AAN0SRF1_BACCE</name>
<sequence length="112" mass="12807">MDQYSKKNLLKLKILLQTALFILYVVWVTLIVSRFDIDTSIRITREGADLLQRMLLICTIVGTALTSLYLMALNKEQVKEQKNAKSLLAMYIVVVITTIYSTDITTFIKGFI</sequence>
<proteinExistence type="predicted"/>
<keyword evidence="1" id="KW-0812">Transmembrane</keyword>
<protein>
    <submittedName>
        <fullName evidence="2">Membrane protein</fullName>
    </submittedName>
</protein>
<keyword evidence="1" id="KW-1133">Transmembrane helix</keyword>
<reference evidence="2 3" key="1">
    <citation type="journal article" date="2015" name="Genome Announc.">
        <title>Complete genome sequences for 35 biothreat assay-relevant bacillus species.</title>
        <authorList>
            <person name="Johnson S.L."/>
            <person name="Daligault H.E."/>
            <person name="Davenport K.W."/>
            <person name="Jaissle J."/>
            <person name="Frey K.G."/>
            <person name="Ladner J.T."/>
            <person name="Broomall S.M."/>
            <person name="Bishop-Lilly K.A."/>
            <person name="Bruce D.C."/>
            <person name="Gibbons H.S."/>
            <person name="Coyne S.R."/>
            <person name="Lo C.C."/>
            <person name="Meincke L."/>
            <person name="Munk A.C."/>
            <person name="Koroleva G.I."/>
            <person name="Rosenzweig C.N."/>
            <person name="Palacios G.F."/>
            <person name="Redden C.L."/>
            <person name="Minogue T.D."/>
            <person name="Chain P.S."/>
        </authorList>
    </citation>
    <scope>NUCLEOTIDE SEQUENCE [LARGE SCALE GENOMIC DNA]</scope>
    <source>
        <strain evidence="2 3">03BB108</strain>
    </source>
</reference>
<dbReference type="Proteomes" id="UP000031861">
    <property type="component" value="Plasmid pBFI_3"/>
</dbReference>
<feature type="transmembrane region" description="Helical" evidence="1">
    <location>
        <begin position="53"/>
        <end position="74"/>
    </location>
</feature>
<evidence type="ECO:0000313" key="2">
    <source>
        <dbReference type="EMBL" id="AJI09060.1"/>
    </source>
</evidence>
<feature type="transmembrane region" description="Helical" evidence="1">
    <location>
        <begin position="12"/>
        <end position="33"/>
    </location>
</feature>
<organism evidence="2 3">
    <name type="scientific">Bacillus cereus 03BB108</name>
    <dbReference type="NCBI Taxonomy" id="451709"/>
    <lineage>
        <taxon>Bacteria</taxon>
        <taxon>Bacillati</taxon>
        <taxon>Bacillota</taxon>
        <taxon>Bacilli</taxon>
        <taxon>Bacillales</taxon>
        <taxon>Bacillaceae</taxon>
        <taxon>Bacillus</taxon>
        <taxon>Bacillus cereus group</taxon>
    </lineage>
</organism>
<keyword evidence="1" id="KW-0472">Membrane</keyword>
<evidence type="ECO:0000313" key="3">
    <source>
        <dbReference type="Proteomes" id="UP000031861"/>
    </source>
</evidence>
<dbReference type="EMBL" id="CP009640">
    <property type="protein sequence ID" value="AJI09060.1"/>
    <property type="molecule type" value="Genomic_DNA"/>
</dbReference>
<accession>A0AAN0SRF1</accession>
<geneLocation type="plasmid" evidence="2 3">
    <name>pBFI_3</name>
</geneLocation>
<keyword evidence="2" id="KW-0614">Plasmid</keyword>
<evidence type="ECO:0000256" key="1">
    <source>
        <dbReference type="SAM" id="Phobius"/>
    </source>
</evidence>